<dbReference type="Gene3D" id="2.120.10.10">
    <property type="match status" value="1"/>
</dbReference>
<dbReference type="CDD" id="cd15482">
    <property type="entry name" value="Sialidase_non-viral"/>
    <property type="match status" value="1"/>
</dbReference>
<dbReference type="Pfam" id="PF13472">
    <property type="entry name" value="Lipase_GDSL_2"/>
    <property type="match status" value="2"/>
</dbReference>
<dbReference type="PANTHER" id="PTHR30383:SF5">
    <property type="entry name" value="SGNH HYDROLASE-TYPE ESTERASE DOMAIN-CONTAINING PROTEIN"/>
    <property type="match status" value="1"/>
</dbReference>
<dbReference type="AlphaFoldDB" id="J9G4P8"/>
<dbReference type="InterPro" id="IPR036514">
    <property type="entry name" value="SGNH_hydro_sf"/>
</dbReference>
<proteinExistence type="predicted"/>
<dbReference type="InterPro" id="IPR013830">
    <property type="entry name" value="SGNH_hydro"/>
</dbReference>
<dbReference type="SUPFAM" id="SSF50939">
    <property type="entry name" value="Sialidases"/>
    <property type="match status" value="1"/>
</dbReference>
<dbReference type="GO" id="GO:0004622">
    <property type="term" value="F:phosphatidylcholine lysophospholipase activity"/>
    <property type="evidence" value="ECO:0007669"/>
    <property type="project" value="TreeGrafter"/>
</dbReference>
<dbReference type="InterPro" id="IPR051532">
    <property type="entry name" value="Ester_Hydrolysis_Enzymes"/>
</dbReference>
<feature type="domain" description="SGNH hydrolase-type esterase" evidence="1">
    <location>
        <begin position="62"/>
        <end position="202"/>
    </location>
</feature>
<dbReference type="PANTHER" id="PTHR30383">
    <property type="entry name" value="THIOESTERASE 1/PROTEASE 1/LYSOPHOSPHOLIPASE L1"/>
    <property type="match status" value="1"/>
</dbReference>
<name>J9G4P8_9ZZZZ</name>
<dbReference type="SUPFAM" id="SSF52266">
    <property type="entry name" value="SGNH hydrolase"/>
    <property type="match status" value="2"/>
</dbReference>
<protein>
    <submittedName>
        <fullName evidence="2">Sialate-O-acetyltransferase</fullName>
    </submittedName>
</protein>
<dbReference type="EMBL" id="AMCI01002655">
    <property type="protein sequence ID" value="EJX02182.1"/>
    <property type="molecule type" value="Genomic_DNA"/>
</dbReference>
<gene>
    <name evidence="2" type="ORF">EVA_09733</name>
</gene>
<sequence length="860" mass="94787">MMMTFQKKLFALSCLCLGTVSVFADLPFRNYRYDVFKVLKVTPEHTVFVGNSITNMHEWWEAFDNPKIINRGVSGAVSKEMLANLESVIAGRPKQIFFMIGTNDLGTAGLNTAAQVACQVRTTLKHCQKETPETKLYVQSILPSRQRDLALQKETNDSLKNICKEMKVTYIDLWDDLVSVSQTGNTDHTLDGLHLTASGYRIWCNKIAPYVGSKCIYSADAADNACGLEGSHGMRASSFSMLPVRKEDILLIGDATIHGGEWHELLHSDRVKSRGTGWGYPGSDIAITQKMLNGIFKGRTDNEAPSQIYLYIGAADLNNKAKTVDDVADEYRTLVGEIRKLAPNTPLYLQAILPKSDVASNKDRIVPFNQKLQELARELPRVEYVDCYTPFVQNGKAHPAFFLGNYLGGKGYARLSQLLASTMGCGVSPTTDQEANDNYTLFNQRTALVNAAEPQFEVFSTLSSAAIPYRIPGIAAAKNGDVIAVADYRHSRSDIGFAGSANGRIDLHARISHDQGRTWDDITTIVEGKGKQAAAPFYTGFGDPCIVADRETDDVLVLSCSGDVSFPEGTREHHQGIARFVSHDCGKTWSVPADLTESVYSQFDRSKRGPIRSLFIGSGKIHQSRYTKVGSHYRLYCAILARDVNATMCNYVLYSDDFGSNWKVLGGVDIPPVPSGADEPKVEELPDGSVVISSRCYGGRYYNIYRFTHAAKTEGKWGTVAFSGKKNRGVAAEGNSCNGEILILPVTRRTDNKPLYLALQSVPLGNGRANVGIYYKEFETSRDFSSPASLAVDWDGCHQASIMSSAYSTMTLQTDSTVGFLYEEDTHHTSGGGYTIVYKNYTVEQLTDNKYSVRKESKLP</sequence>
<evidence type="ECO:0000259" key="1">
    <source>
        <dbReference type="Pfam" id="PF13472"/>
    </source>
</evidence>
<dbReference type="InterPro" id="IPR036278">
    <property type="entry name" value="Sialidase_sf"/>
</dbReference>
<evidence type="ECO:0000313" key="2">
    <source>
        <dbReference type="EMBL" id="EJX02182.1"/>
    </source>
</evidence>
<accession>J9G4P8</accession>
<keyword evidence="2" id="KW-0808">Transferase</keyword>
<comment type="caution">
    <text evidence="2">The sequence shown here is derived from an EMBL/GenBank/DDBJ whole genome shotgun (WGS) entry which is preliminary data.</text>
</comment>
<feature type="domain" description="SGNH hydrolase-type esterase" evidence="1">
    <location>
        <begin position="278"/>
        <end position="413"/>
    </location>
</feature>
<reference evidence="2" key="1">
    <citation type="journal article" date="2012" name="PLoS ONE">
        <title>Gene sets for utilization of primary and secondary nutrition supplies in the distal gut of endangered iberian lynx.</title>
        <authorList>
            <person name="Alcaide M."/>
            <person name="Messina E."/>
            <person name="Richter M."/>
            <person name="Bargiela R."/>
            <person name="Peplies J."/>
            <person name="Huws S.A."/>
            <person name="Newbold C.J."/>
            <person name="Golyshin P.N."/>
            <person name="Simon M.A."/>
            <person name="Lopez G."/>
            <person name="Yakimov M.M."/>
            <person name="Ferrer M."/>
        </authorList>
    </citation>
    <scope>NUCLEOTIDE SEQUENCE</scope>
</reference>
<dbReference type="GO" id="GO:0016740">
    <property type="term" value="F:transferase activity"/>
    <property type="evidence" value="ECO:0007669"/>
    <property type="project" value="UniProtKB-KW"/>
</dbReference>
<dbReference type="Gene3D" id="3.40.50.1110">
    <property type="entry name" value="SGNH hydrolase"/>
    <property type="match status" value="2"/>
</dbReference>
<organism evidence="2">
    <name type="scientific">gut metagenome</name>
    <dbReference type="NCBI Taxonomy" id="749906"/>
    <lineage>
        <taxon>unclassified sequences</taxon>
        <taxon>metagenomes</taxon>
        <taxon>organismal metagenomes</taxon>
    </lineage>
</organism>